<dbReference type="Proteomes" id="UP000054321">
    <property type="component" value="Unassembled WGS sequence"/>
</dbReference>
<keyword evidence="3" id="KW-0274">FAD</keyword>
<feature type="transmembrane region" description="Helical" evidence="5">
    <location>
        <begin position="656"/>
        <end position="678"/>
    </location>
</feature>
<dbReference type="EMBL" id="KN832884">
    <property type="protein sequence ID" value="KIM96582.1"/>
    <property type="molecule type" value="Genomic_DNA"/>
</dbReference>
<keyword evidence="5" id="KW-0812">Transmembrane</keyword>
<feature type="transmembrane region" description="Helical" evidence="5">
    <location>
        <begin position="502"/>
        <end position="520"/>
    </location>
</feature>
<evidence type="ECO:0000256" key="1">
    <source>
        <dbReference type="ARBA" id="ARBA00007992"/>
    </source>
</evidence>
<reference evidence="7 8" key="1">
    <citation type="submission" date="2014-04" db="EMBL/GenBank/DDBJ databases">
        <authorList>
            <consortium name="DOE Joint Genome Institute"/>
            <person name="Kuo A."/>
            <person name="Martino E."/>
            <person name="Perotto S."/>
            <person name="Kohler A."/>
            <person name="Nagy L.G."/>
            <person name="Floudas D."/>
            <person name="Copeland A."/>
            <person name="Barry K.W."/>
            <person name="Cichocki N."/>
            <person name="Veneault-Fourrey C."/>
            <person name="LaButti K."/>
            <person name="Lindquist E.A."/>
            <person name="Lipzen A."/>
            <person name="Lundell T."/>
            <person name="Morin E."/>
            <person name="Murat C."/>
            <person name="Sun H."/>
            <person name="Tunlid A."/>
            <person name="Henrissat B."/>
            <person name="Grigoriev I.V."/>
            <person name="Hibbett D.S."/>
            <person name="Martin F."/>
            <person name="Nordberg H.P."/>
            <person name="Cantor M.N."/>
            <person name="Hua S.X."/>
        </authorList>
    </citation>
    <scope>NUCLEOTIDE SEQUENCE [LARGE SCALE GENOMIC DNA]</scope>
    <source>
        <strain evidence="7 8">Zn</strain>
    </source>
</reference>
<evidence type="ECO:0000256" key="3">
    <source>
        <dbReference type="ARBA" id="ARBA00022827"/>
    </source>
</evidence>
<reference evidence="8" key="2">
    <citation type="submission" date="2015-01" db="EMBL/GenBank/DDBJ databases">
        <title>Evolutionary Origins and Diversification of the Mycorrhizal Mutualists.</title>
        <authorList>
            <consortium name="DOE Joint Genome Institute"/>
            <consortium name="Mycorrhizal Genomics Consortium"/>
            <person name="Kohler A."/>
            <person name="Kuo A."/>
            <person name="Nagy L.G."/>
            <person name="Floudas D."/>
            <person name="Copeland A."/>
            <person name="Barry K.W."/>
            <person name="Cichocki N."/>
            <person name="Veneault-Fourrey C."/>
            <person name="LaButti K."/>
            <person name="Lindquist E.A."/>
            <person name="Lipzen A."/>
            <person name="Lundell T."/>
            <person name="Morin E."/>
            <person name="Murat C."/>
            <person name="Riley R."/>
            <person name="Ohm R."/>
            <person name="Sun H."/>
            <person name="Tunlid A."/>
            <person name="Henrissat B."/>
            <person name="Grigoriev I.V."/>
            <person name="Hibbett D.S."/>
            <person name="Martin F."/>
        </authorList>
    </citation>
    <scope>NUCLEOTIDE SEQUENCE [LARGE SCALE GENOMIC DNA]</scope>
    <source>
        <strain evidence="8">Zn</strain>
    </source>
</reference>
<keyword evidence="5" id="KW-0472">Membrane</keyword>
<sequence>MKHANIQEAELNVNGNINYGNFRIIIVGGSVSGLSLTNICERLGINYVVLEAHPHIAPGKGQSVAFHPPGSRILDQLGCFQPLVELVEYPLQNVTLRQEGKLLQKSYGVGEHILERQNAWFSERRVLLQCLYDKLTMKDRVRMGKRACQIEMIKDGVQVKTNDGDIFTGDIVIGADGVHSFVREEMERLMKKDSPEKAEASKDKVPCDFVLLYGSSPPTDAYPPGNIDIVSHNSFVILLMSMPSGGAEEVAQRHLDAQITEKVKFRDLCDSSDDAVPLSVPEHVYRDWHFQRIMIIGDAAHKGSPLTAGGVNMAVEDGAVLINELTKKLDSITGKLSLSDIERIFAVTQEIQYPRATARVNQTRALQMALALPSRKSKLMQRLFASLIPWEARVDSSQFSCPAPRIDKLPVPRRRRYVPFNDELPVKPLKDRPYIKRMVAYLFIVLYIASTARFDWKSSFPDKWWRMGGWKLEGISLLMTYFKGTIWSLFARSDMDLNLHTVYYLASLFPAHIISIVEAYRRGNRQGTIWAFIVSWSSGWWLFGKFFGLGRSTSLYYIASLYSTKSSIYTHTPGRIVDLSTAKALLPGISFGHLLPTVLIYLPYEIMSSTQKAASWWRLYPIMASAMVWILAKIIKKIEGIKDENSIKIYENRDVTFLKHAYLISMLISATVHIGFMLETISPSGYSKWHIISAQTPFLKFWNGTADVHISSLQQDLLIWTAAVTVWCVYTVYELRRLGYISSDTTVQATLVIWASVPIVGPGAMYASLWYWRESIISGISEMFYKKL</sequence>
<dbReference type="PRINTS" id="PR00420">
    <property type="entry name" value="RNGMNOXGNASE"/>
</dbReference>
<comment type="similarity">
    <text evidence="1">Belongs to the paxM FAD-dependent monooxygenase family.</text>
</comment>
<dbReference type="PANTHER" id="PTHR47356">
    <property type="entry name" value="FAD-DEPENDENT MONOOXYGENASE ASQG-RELATED"/>
    <property type="match status" value="1"/>
</dbReference>
<evidence type="ECO:0000313" key="8">
    <source>
        <dbReference type="Proteomes" id="UP000054321"/>
    </source>
</evidence>
<feature type="transmembrane region" description="Helical" evidence="5">
    <location>
        <begin position="438"/>
        <end position="456"/>
    </location>
</feature>
<protein>
    <recommendedName>
        <fullName evidence="6">FAD-binding domain-containing protein</fullName>
    </recommendedName>
</protein>
<dbReference type="InParanoid" id="A0A0C3D3T7"/>
<feature type="transmembrane region" description="Helical" evidence="5">
    <location>
        <begin position="747"/>
        <end position="772"/>
    </location>
</feature>
<keyword evidence="8" id="KW-1185">Reference proteome</keyword>
<keyword evidence="4" id="KW-0560">Oxidoreductase</keyword>
<dbReference type="AlphaFoldDB" id="A0A0C3D3T7"/>
<organism evidence="7 8">
    <name type="scientific">Oidiodendron maius (strain Zn)</name>
    <dbReference type="NCBI Taxonomy" id="913774"/>
    <lineage>
        <taxon>Eukaryota</taxon>
        <taxon>Fungi</taxon>
        <taxon>Dikarya</taxon>
        <taxon>Ascomycota</taxon>
        <taxon>Pezizomycotina</taxon>
        <taxon>Leotiomycetes</taxon>
        <taxon>Leotiomycetes incertae sedis</taxon>
        <taxon>Myxotrichaceae</taxon>
        <taxon>Oidiodendron</taxon>
    </lineage>
</organism>
<evidence type="ECO:0000256" key="2">
    <source>
        <dbReference type="ARBA" id="ARBA00022630"/>
    </source>
</evidence>
<dbReference type="InterPro" id="IPR002938">
    <property type="entry name" value="FAD-bd"/>
</dbReference>
<dbReference type="InterPro" id="IPR036188">
    <property type="entry name" value="FAD/NAD-bd_sf"/>
</dbReference>
<keyword evidence="5" id="KW-1133">Transmembrane helix</keyword>
<dbReference type="Pfam" id="PF01494">
    <property type="entry name" value="FAD_binding_3"/>
    <property type="match status" value="1"/>
</dbReference>
<feature type="transmembrane region" description="Helical" evidence="5">
    <location>
        <begin position="717"/>
        <end position="735"/>
    </location>
</feature>
<evidence type="ECO:0000256" key="5">
    <source>
        <dbReference type="SAM" id="Phobius"/>
    </source>
</evidence>
<evidence type="ECO:0000313" key="7">
    <source>
        <dbReference type="EMBL" id="KIM96582.1"/>
    </source>
</evidence>
<dbReference type="Gene3D" id="3.50.50.60">
    <property type="entry name" value="FAD/NAD(P)-binding domain"/>
    <property type="match status" value="1"/>
</dbReference>
<dbReference type="PANTHER" id="PTHR47356:SF2">
    <property type="entry name" value="FAD-BINDING DOMAIN-CONTAINING PROTEIN-RELATED"/>
    <property type="match status" value="1"/>
</dbReference>
<name>A0A0C3D3T7_OIDMZ</name>
<evidence type="ECO:0000259" key="6">
    <source>
        <dbReference type="Pfam" id="PF01494"/>
    </source>
</evidence>
<dbReference type="SUPFAM" id="SSF51905">
    <property type="entry name" value="FAD/NAD(P)-binding domain"/>
    <property type="match status" value="1"/>
</dbReference>
<proteinExistence type="inferred from homology"/>
<accession>A0A0C3D3T7</accession>
<feature type="transmembrane region" description="Helical" evidence="5">
    <location>
        <begin position="527"/>
        <end position="543"/>
    </location>
</feature>
<feature type="transmembrane region" description="Helical" evidence="5">
    <location>
        <begin position="616"/>
        <end position="635"/>
    </location>
</feature>
<feature type="transmembrane region" description="Helical" evidence="5">
    <location>
        <begin position="468"/>
        <end position="490"/>
    </location>
</feature>
<feature type="transmembrane region" description="Helical" evidence="5">
    <location>
        <begin position="584"/>
        <end position="604"/>
    </location>
</feature>
<dbReference type="InterPro" id="IPR050562">
    <property type="entry name" value="FAD_mOase_fung"/>
</dbReference>
<feature type="domain" description="FAD-binding" evidence="6">
    <location>
        <begin position="24"/>
        <end position="329"/>
    </location>
</feature>
<dbReference type="STRING" id="913774.A0A0C3D3T7"/>
<evidence type="ECO:0000256" key="4">
    <source>
        <dbReference type="ARBA" id="ARBA00023002"/>
    </source>
</evidence>
<dbReference type="HOGENOM" id="CLU_009665_12_0_1"/>
<dbReference type="GO" id="GO:0004497">
    <property type="term" value="F:monooxygenase activity"/>
    <property type="evidence" value="ECO:0007669"/>
    <property type="project" value="InterPro"/>
</dbReference>
<dbReference type="GO" id="GO:0071949">
    <property type="term" value="F:FAD binding"/>
    <property type="evidence" value="ECO:0007669"/>
    <property type="project" value="InterPro"/>
</dbReference>
<dbReference type="OrthoDB" id="10029326at2759"/>
<keyword evidence="2" id="KW-0285">Flavoprotein</keyword>
<gene>
    <name evidence="7" type="ORF">OIDMADRAFT_131834</name>
</gene>